<protein>
    <submittedName>
        <fullName evidence="1">Uncharacterized protein</fullName>
    </submittedName>
</protein>
<dbReference type="AlphaFoldDB" id="A0A499UND4"/>
<dbReference type="Proteomes" id="UP000463951">
    <property type="component" value="Chromosome"/>
</dbReference>
<evidence type="ECO:0000313" key="1">
    <source>
        <dbReference type="EMBL" id="BBJ41338.1"/>
    </source>
</evidence>
<sequence length="118" mass="11888">MRGEGEPMGGGVALHRHQIVLQCLGRQGQDGRGEAAGEQGAPLGGELADRQALGARRQPLEAVVHALPRESGDGLVAVVGGHGGASITDSGCNLCNVHCAYRLALSNIPPSTGSTVCG</sequence>
<proteinExistence type="predicted"/>
<evidence type="ECO:0000313" key="2">
    <source>
        <dbReference type="Proteomes" id="UP000463951"/>
    </source>
</evidence>
<gene>
    <name evidence="1" type="ORF">SSPO_040560</name>
</gene>
<name>A0A499UND4_9ACTN</name>
<organism evidence="1 2">
    <name type="scientific">Streptomyces antimycoticus</name>
    <dbReference type="NCBI Taxonomy" id="68175"/>
    <lineage>
        <taxon>Bacteria</taxon>
        <taxon>Bacillati</taxon>
        <taxon>Actinomycetota</taxon>
        <taxon>Actinomycetes</taxon>
        <taxon>Kitasatosporales</taxon>
        <taxon>Streptomycetaceae</taxon>
        <taxon>Streptomyces</taxon>
        <taxon>Streptomyces violaceusniger group</taxon>
    </lineage>
</organism>
<dbReference type="EMBL" id="AP019620">
    <property type="protein sequence ID" value="BBJ41338.1"/>
    <property type="molecule type" value="Genomic_DNA"/>
</dbReference>
<reference evidence="1 2" key="1">
    <citation type="journal article" date="2020" name="Int. J. Syst. Evol. Microbiol.">
        <title>Reclassification of Streptomyces castelarensis and Streptomyces sporoclivatus as later heterotypic synonyms of Streptomyces antimycoticus.</title>
        <authorList>
            <person name="Komaki H."/>
            <person name="Tamura T."/>
        </authorList>
    </citation>
    <scope>NUCLEOTIDE SEQUENCE [LARGE SCALE GENOMIC DNA]</scope>
    <source>
        <strain evidence="1 2">NBRC 100767</strain>
    </source>
</reference>
<accession>A0A499UND4</accession>